<evidence type="ECO:0000313" key="1">
    <source>
        <dbReference type="EMBL" id="CAI2360887.1"/>
    </source>
</evidence>
<comment type="caution">
    <text evidence="1">The sequence shown here is derived from an EMBL/GenBank/DDBJ whole genome shotgun (WGS) entry which is preliminary data.</text>
</comment>
<keyword evidence="2" id="KW-1185">Reference proteome</keyword>
<organism evidence="1 2">
    <name type="scientific">Euplotes crassus</name>
    <dbReference type="NCBI Taxonomy" id="5936"/>
    <lineage>
        <taxon>Eukaryota</taxon>
        <taxon>Sar</taxon>
        <taxon>Alveolata</taxon>
        <taxon>Ciliophora</taxon>
        <taxon>Intramacronucleata</taxon>
        <taxon>Spirotrichea</taxon>
        <taxon>Hypotrichia</taxon>
        <taxon>Euplotida</taxon>
        <taxon>Euplotidae</taxon>
        <taxon>Moneuplotes</taxon>
    </lineage>
</organism>
<protein>
    <submittedName>
        <fullName evidence="1">Uncharacterized protein</fullName>
    </submittedName>
</protein>
<dbReference type="EMBL" id="CAMPGE010002081">
    <property type="protein sequence ID" value="CAI2360887.1"/>
    <property type="molecule type" value="Genomic_DNA"/>
</dbReference>
<gene>
    <name evidence="1" type="ORF">ECRASSUSDP1_LOCUS2194</name>
</gene>
<accession>A0AAD1X6Q8</accession>
<proteinExistence type="predicted"/>
<evidence type="ECO:0000313" key="2">
    <source>
        <dbReference type="Proteomes" id="UP001295684"/>
    </source>
</evidence>
<reference evidence="1" key="1">
    <citation type="submission" date="2023-07" db="EMBL/GenBank/DDBJ databases">
        <authorList>
            <consortium name="AG Swart"/>
            <person name="Singh M."/>
            <person name="Singh A."/>
            <person name="Seah K."/>
            <person name="Emmerich C."/>
        </authorList>
    </citation>
    <scope>NUCLEOTIDE SEQUENCE</scope>
    <source>
        <strain evidence="1">DP1</strain>
    </source>
</reference>
<dbReference type="Proteomes" id="UP001295684">
    <property type="component" value="Unassembled WGS sequence"/>
</dbReference>
<sequence length="103" mass="11941">MSSICSVNKTPKMIGEFRLKEEIRQSTFNEVVNLVNEIGHLNSNSFALMGTYFSQKHEDIELRKNIIQEYKKGMNNPSRSVALHEKQIAIRKDVVKQKFQVTK</sequence>
<name>A0AAD1X6Q8_EUPCR</name>
<dbReference type="AlphaFoldDB" id="A0AAD1X6Q8"/>